<reference evidence="1" key="2">
    <citation type="journal article" date="2015" name="Fish Shellfish Immunol.">
        <title>Early steps in the European eel (Anguilla anguilla)-Vibrio vulnificus interaction in the gills: Role of the RtxA13 toxin.</title>
        <authorList>
            <person name="Callol A."/>
            <person name="Pajuelo D."/>
            <person name="Ebbesson L."/>
            <person name="Teles M."/>
            <person name="MacKenzie S."/>
            <person name="Amaro C."/>
        </authorList>
    </citation>
    <scope>NUCLEOTIDE SEQUENCE</scope>
</reference>
<protein>
    <submittedName>
        <fullName evidence="1">Uncharacterized protein</fullName>
    </submittedName>
</protein>
<organism evidence="1">
    <name type="scientific">Anguilla anguilla</name>
    <name type="common">European freshwater eel</name>
    <name type="synonym">Muraena anguilla</name>
    <dbReference type="NCBI Taxonomy" id="7936"/>
    <lineage>
        <taxon>Eukaryota</taxon>
        <taxon>Metazoa</taxon>
        <taxon>Chordata</taxon>
        <taxon>Craniata</taxon>
        <taxon>Vertebrata</taxon>
        <taxon>Euteleostomi</taxon>
        <taxon>Actinopterygii</taxon>
        <taxon>Neopterygii</taxon>
        <taxon>Teleostei</taxon>
        <taxon>Anguilliformes</taxon>
        <taxon>Anguillidae</taxon>
        <taxon>Anguilla</taxon>
    </lineage>
</organism>
<evidence type="ECO:0000313" key="1">
    <source>
        <dbReference type="EMBL" id="JAH27832.1"/>
    </source>
</evidence>
<sequence length="17" mass="2003">MCQLRRAHVLLGEKMFA</sequence>
<name>A0A0E9RGB9_ANGAN</name>
<proteinExistence type="predicted"/>
<dbReference type="AlphaFoldDB" id="A0A0E9RGB9"/>
<reference evidence="1" key="1">
    <citation type="submission" date="2014-11" db="EMBL/GenBank/DDBJ databases">
        <authorList>
            <person name="Amaro Gonzalez C."/>
        </authorList>
    </citation>
    <scope>NUCLEOTIDE SEQUENCE</scope>
</reference>
<dbReference type="EMBL" id="GBXM01080745">
    <property type="protein sequence ID" value="JAH27832.1"/>
    <property type="molecule type" value="Transcribed_RNA"/>
</dbReference>
<accession>A0A0E9RGB9</accession>